<feature type="region of interest" description="Disordered" evidence="1">
    <location>
        <begin position="285"/>
        <end position="312"/>
    </location>
</feature>
<feature type="compositionally biased region" description="Low complexity" evidence="1">
    <location>
        <begin position="171"/>
        <end position="183"/>
    </location>
</feature>
<dbReference type="InParanoid" id="J0CWQ7"/>
<keyword evidence="2" id="KW-1133">Transmembrane helix</keyword>
<dbReference type="Proteomes" id="UP000006514">
    <property type="component" value="Unassembled WGS sequence"/>
</dbReference>
<keyword evidence="2" id="KW-0472">Membrane</keyword>
<feature type="region of interest" description="Disordered" evidence="1">
    <location>
        <begin position="165"/>
        <end position="219"/>
    </location>
</feature>
<keyword evidence="2" id="KW-0812">Transmembrane</keyword>
<feature type="compositionally biased region" description="Polar residues" evidence="1">
    <location>
        <begin position="184"/>
        <end position="200"/>
    </location>
</feature>
<organism evidence="3 4">
    <name type="scientific">Auricularia subglabra (strain TFB-10046 / SS5)</name>
    <name type="common">White-rot fungus</name>
    <name type="synonym">Auricularia delicata (strain TFB10046)</name>
    <dbReference type="NCBI Taxonomy" id="717982"/>
    <lineage>
        <taxon>Eukaryota</taxon>
        <taxon>Fungi</taxon>
        <taxon>Dikarya</taxon>
        <taxon>Basidiomycota</taxon>
        <taxon>Agaricomycotina</taxon>
        <taxon>Agaricomycetes</taxon>
        <taxon>Auriculariales</taxon>
        <taxon>Auriculariaceae</taxon>
        <taxon>Auricularia</taxon>
    </lineage>
</organism>
<accession>J0CWQ7</accession>
<gene>
    <name evidence="3" type="ORF">AURDEDRAFT_130798</name>
</gene>
<evidence type="ECO:0000313" key="3">
    <source>
        <dbReference type="EMBL" id="EJD35119.1"/>
    </source>
</evidence>
<evidence type="ECO:0000256" key="1">
    <source>
        <dbReference type="SAM" id="MobiDB-lite"/>
    </source>
</evidence>
<name>J0CWQ7_AURST</name>
<dbReference type="KEGG" id="adl:AURDEDRAFT_130798"/>
<keyword evidence="4" id="KW-1185">Reference proteome</keyword>
<dbReference type="AlphaFoldDB" id="J0CWQ7"/>
<dbReference type="OrthoDB" id="2758521at2759"/>
<protein>
    <submittedName>
        <fullName evidence="3">Uncharacterized protein</fullName>
    </submittedName>
</protein>
<evidence type="ECO:0000313" key="4">
    <source>
        <dbReference type="Proteomes" id="UP000006514"/>
    </source>
</evidence>
<proteinExistence type="predicted"/>
<evidence type="ECO:0000256" key="2">
    <source>
        <dbReference type="SAM" id="Phobius"/>
    </source>
</evidence>
<reference evidence="4" key="1">
    <citation type="journal article" date="2012" name="Science">
        <title>The Paleozoic origin of enzymatic lignin decomposition reconstructed from 31 fungal genomes.</title>
        <authorList>
            <person name="Floudas D."/>
            <person name="Binder M."/>
            <person name="Riley R."/>
            <person name="Barry K."/>
            <person name="Blanchette R.A."/>
            <person name="Henrissat B."/>
            <person name="Martinez A.T."/>
            <person name="Otillar R."/>
            <person name="Spatafora J.W."/>
            <person name="Yadav J.S."/>
            <person name="Aerts A."/>
            <person name="Benoit I."/>
            <person name="Boyd A."/>
            <person name="Carlson A."/>
            <person name="Copeland A."/>
            <person name="Coutinho P.M."/>
            <person name="de Vries R.P."/>
            <person name="Ferreira P."/>
            <person name="Findley K."/>
            <person name="Foster B."/>
            <person name="Gaskell J."/>
            <person name="Glotzer D."/>
            <person name="Gorecki P."/>
            <person name="Heitman J."/>
            <person name="Hesse C."/>
            <person name="Hori C."/>
            <person name="Igarashi K."/>
            <person name="Jurgens J.A."/>
            <person name="Kallen N."/>
            <person name="Kersten P."/>
            <person name="Kohler A."/>
            <person name="Kuees U."/>
            <person name="Kumar T.K.A."/>
            <person name="Kuo A."/>
            <person name="LaButti K."/>
            <person name="Larrondo L.F."/>
            <person name="Lindquist E."/>
            <person name="Ling A."/>
            <person name="Lombard V."/>
            <person name="Lucas S."/>
            <person name="Lundell T."/>
            <person name="Martin R."/>
            <person name="McLaughlin D.J."/>
            <person name="Morgenstern I."/>
            <person name="Morin E."/>
            <person name="Murat C."/>
            <person name="Nagy L.G."/>
            <person name="Nolan M."/>
            <person name="Ohm R.A."/>
            <person name="Patyshakuliyeva A."/>
            <person name="Rokas A."/>
            <person name="Ruiz-Duenas F.J."/>
            <person name="Sabat G."/>
            <person name="Salamov A."/>
            <person name="Samejima M."/>
            <person name="Schmutz J."/>
            <person name="Slot J.C."/>
            <person name="St John F."/>
            <person name="Stenlid J."/>
            <person name="Sun H."/>
            <person name="Sun S."/>
            <person name="Syed K."/>
            <person name="Tsang A."/>
            <person name="Wiebenga A."/>
            <person name="Young D."/>
            <person name="Pisabarro A."/>
            <person name="Eastwood D.C."/>
            <person name="Martin F."/>
            <person name="Cullen D."/>
            <person name="Grigoriev I.V."/>
            <person name="Hibbett D.S."/>
        </authorList>
    </citation>
    <scope>NUCLEOTIDE SEQUENCE [LARGE SCALE GENOMIC DNA]</scope>
    <source>
        <strain evidence="4">TFB10046</strain>
    </source>
</reference>
<sequence length="312" mass="34169">MLLLLVSLARARLVNVTIDDTFGDARSGLVPRYTPQDYWGNSTGAHDRVNGTALARSSHWTIDNNIQCNISVLFYGTRIYTFMDIQVYDGMELSFFLDDEVHVPAKTYTRAEDSVTPHFERNVLVFESDPLPLDRHELTVFAAKHQHRPWYFDYAVYTTEDGGPGLTSGNAASSAPHQSQSPALQTTSRGKTSRGSQLAPTPSADPRAGRTGRQDNTSNVRIGASVGSVALLLLAACCALSVWKRRQRRQTDGRARGVTPYAARQQLLPVGESPDKLARWVDAQKAATDAQAPNDLPERNGLAGDSDAAKHC</sequence>
<feature type="transmembrane region" description="Helical" evidence="2">
    <location>
        <begin position="222"/>
        <end position="243"/>
    </location>
</feature>
<dbReference type="EMBL" id="JH687903">
    <property type="protein sequence ID" value="EJD35119.1"/>
    <property type="molecule type" value="Genomic_DNA"/>
</dbReference>